<keyword evidence="4" id="KW-1185">Reference proteome</keyword>
<accession>A0ABW5DPS9</accession>
<dbReference type="PANTHER" id="PTHR10625:SF10">
    <property type="entry name" value="HISTONE DEACETYLASE HDAC1"/>
    <property type="match status" value="1"/>
</dbReference>
<dbReference type="Proteomes" id="UP001597295">
    <property type="component" value="Unassembled WGS sequence"/>
</dbReference>
<dbReference type="PANTHER" id="PTHR10625">
    <property type="entry name" value="HISTONE DEACETYLASE HDAC1-RELATED"/>
    <property type="match status" value="1"/>
</dbReference>
<dbReference type="InterPro" id="IPR000286">
    <property type="entry name" value="HDACs"/>
</dbReference>
<organism evidence="3 4">
    <name type="scientific">Lacibacterium aquatile</name>
    <dbReference type="NCBI Taxonomy" id="1168082"/>
    <lineage>
        <taxon>Bacteria</taxon>
        <taxon>Pseudomonadati</taxon>
        <taxon>Pseudomonadota</taxon>
        <taxon>Alphaproteobacteria</taxon>
        <taxon>Rhodospirillales</taxon>
        <taxon>Rhodospirillaceae</taxon>
    </lineage>
</organism>
<comment type="similarity">
    <text evidence="1">Belongs to the histone deacetylase family.</text>
</comment>
<dbReference type="InterPro" id="IPR023696">
    <property type="entry name" value="Ureohydrolase_dom_sf"/>
</dbReference>
<dbReference type="InterPro" id="IPR023801">
    <property type="entry name" value="His_deacetylse_dom"/>
</dbReference>
<gene>
    <name evidence="3" type="ORF">ACFSM5_08500</name>
</gene>
<dbReference type="EMBL" id="JBHUIP010000006">
    <property type="protein sequence ID" value="MFD2262924.1"/>
    <property type="molecule type" value="Genomic_DNA"/>
</dbReference>
<sequence>MTANQLQTGFWWDEKCFWHSGGNYAFIMPVGDLVQPLAAGGLPENPETKRRLKNLLHVTGLMDELAASSAPAASWEELRRVHPASYLEEFKRLSDGKGGEIGERTPFGPGGFDIASLSAGLAVGALRSVLTGQQKNAYALSRPPGHHCLADKPMGYCLLANIAIAVEAAFAEKRVGRVAVIDWDVHHGNGTEAIFYERSDVLTISLHQENNYPRDSGKLDHRGSGKGEGYNINIPLVPGTGHFGYLHAFERIVLPALRAYKPDVIMVACGFDASGVDPLSRTLASTKTFTEMTRMTMQAADELCDGRLVLVHEGGYSEAHVPFCGHAVIATLANSAIKAADPLEVRLDFQQPNPDFLAYQIGLIDRMAEGFGSHRF</sequence>
<reference evidence="4" key="1">
    <citation type="journal article" date="2019" name="Int. J. Syst. Evol. Microbiol.">
        <title>The Global Catalogue of Microorganisms (GCM) 10K type strain sequencing project: providing services to taxonomists for standard genome sequencing and annotation.</title>
        <authorList>
            <consortium name="The Broad Institute Genomics Platform"/>
            <consortium name="The Broad Institute Genome Sequencing Center for Infectious Disease"/>
            <person name="Wu L."/>
            <person name="Ma J."/>
        </authorList>
    </citation>
    <scope>NUCLEOTIDE SEQUENCE [LARGE SCALE GENOMIC DNA]</scope>
    <source>
        <strain evidence="4">CGMCC 1.19062</strain>
    </source>
</reference>
<dbReference type="PRINTS" id="PR01270">
    <property type="entry name" value="HDASUPER"/>
</dbReference>
<evidence type="ECO:0000256" key="1">
    <source>
        <dbReference type="ARBA" id="ARBA00005947"/>
    </source>
</evidence>
<dbReference type="InterPro" id="IPR037138">
    <property type="entry name" value="His_deacetylse_dom_sf"/>
</dbReference>
<evidence type="ECO:0000313" key="4">
    <source>
        <dbReference type="Proteomes" id="UP001597295"/>
    </source>
</evidence>
<comment type="caution">
    <text evidence="3">The sequence shown here is derived from an EMBL/GenBank/DDBJ whole genome shotgun (WGS) entry which is preliminary data.</text>
</comment>
<name>A0ABW5DPS9_9PROT</name>
<evidence type="ECO:0000259" key="2">
    <source>
        <dbReference type="Pfam" id="PF00850"/>
    </source>
</evidence>
<dbReference type="Gene3D" id="3.40.800.20">
    <property type="entry name" value="Histone deacetylase domain"/>
    <property type="match status" value="1"/>
</dbReference>
<feature type="domain" description="Histone deacetylase" evidence="2">
    <location>
        <begin position="43"/>
        <end position="331"/>
    </location>
</feature>
<dbReference type="SUPFAM" id="SSF52768">
    <property type="entry name" value="Arginase/deacetylase"/>
    <property type="match status" value="1"/>
</dbReference>
<proteinExistence type="inferred from homology"/>
<evidence type="ECO:0000313" key="3">
    <source>
        <dbReference type="EMBL" id="MFD2262924.1"/>
    </source>
</evidence>
<dbReference type="Pfam" id="PF00850">
    <property type="entry name" value="Hist_deacetyl"/>
    <property type="match status" value="1"/>
</dbReference>
<dbReference type="CDD" id="cd09996">
    <property type="entry name" value="HDAC_classII_1"/>
    <property type="match status" value="1"/>
</dbReference>
<dbReference type="RefSeq" id="WP_379875893.1">
    <property type="nucleotide sequence ID" value="NZ_JBHUIP010000006.1"/>
</dbReference>
<protein>
    <submittedName>
        <fullName evidence="3">Class II histone deacetylase</fullName>
    </submittedName>
</protein>